<dbReference type="CDD" id="cd04301">
    <property type="entry name" value="NAT_SF"/>
    <property type="match status" value="1"/>
</dbReference>
<comment type="caution">
    <text evidence="5">Lacks conserved residue(s) required for the propagation of feature annotation.</text>
</comment>
<dbReference type="Gene3D" id="3.40.630.30">
    <property type="match status" value="1"/>
</dbReference>
<dbReference type="PANTHER" id="PTHR43420">
    <property type="entry name" value="ACETYLTRANSFERASE"/>
    <property type="match status" value="1"/>
</dbReference>
<keyword evidence="2 5" id="KW-0963">Cytoplasm</keyword>
<dbReference type="PROSITE" id="PS51186">
    <property type="entry name" value="GNAT"/>
    <property type="match status" value="1"/>
</dbReference>
<protein>
    <recommendedName>
        <fullName evidence="5">[Ribosomal protein bS18]-alanine N-acetyltransferase</fullName>
        <ecNumber evidence="5">2.3.1.266</ecNumber>
    </recommendedName>
</protein>
<keyword evidence="3 5" id="KW-0808">Transferase</keyword>
<dbReference type="InterPro" id="IPR050680">
    <property type="entry name" value="YpeA/RimI_acetyltransf"/>
</dbReference>
<dbReference type="PANTHER" id="PTHR43420:SF44">
    <property type="entry name" value="ACETYLTRANSFERASE YPEA"/>
    <property type="match status" value="1"/>
</dbReference>
<evidence type="ECO:0000256" key="3">
    <source>
        <dbReference type="ARBA" id="ARBA00022679"/>
    </source>
</evidence>
<comment type="function">
    <text evidence="5">Acetylates the N-terminal alanine of ribosomal protein bS18.</text>
</comment>
<dbReference type="Pfam" id="PF00583">
    <property type="entry name" value="Acetyltransf_1"/>
    <property type="match status" value="1"/>
</dbReference>
<dbReference type="HAMAP" id="MF_02210">
    <property type="entry name" value="RimI"/>
    <property type="match status" value="1"/>
</dbReference>
<keyword evidence="4 5" id="KW-0012">Acyltransferase</keyword>
<evidence type="ECO:0000256" key="2">
    <source>
        <dbReference type="ARBA" id="ARBA00022490"/>
    </source>
</evidence>
<dbReference type="RefSeq" id="WP_125242732.1">
    <property type="nucleotide sequence ID" value="NZ_RSED01000005.1"/>
</dbReference>
<sequence>MTLDELLVRPMLPDDIPAVRALEVDACAHVTHAWSEDNYRSSLTSGYWMQVACQPDGAVVGVCVAMLGVDELHLLNIAVARPWQSRGLARHLLALLITLCREHHLQSIWLEVRPTNARARALYARQGYLDVGLRKQYYPAADGREDALVMKLEVTP</sequence>
<evidence type="ECO:0000259" key="6">
    <source>
        <dbReference type="PROSITE" id="PS51186"/>
    </source>
</evidence>
<comment type="catalytic activity">
    <reaction evidence="5">
        <text>N-terminal L-alanyl-[ribosomal protein bS18] + acetyl-CoA = N-terminal N(alpha)-acetyl-L-alanyl-[ribosomal protein bS18] + CoA + H(+)</text>
        <dbReference type="Rhea" id="RHEA:43756"/>
        <dbReference type="Rhea" id="RHEA-COMP:10676"/>
        <dbReference type="Rhea" id="RHEA-COMP:10677"/>
        <dbReference type="ChEBI" id="CHEBI:15378"/>
        <dbReference type="ChEBI" id="CHEBI:57287"/>
        <dbReference type="ChEBI" id="CHEBI:57288"/>
        <dbReference type="ChEBI" id="CHEBI:64718"/>
        <dbReference type="ChEBI" id="CHEBI:83683"/>
        <dbReference type="EC" id="2.3.1.266"/>
    </reaction>
</comment>
<evidence type="ECO:0000256" key="1">
    <source>
        <dbReference type="ARBA" id="ARBA00005395"/>
    </source>
</evidence>
<feature type="active site" description="Proton acceptor" evidence="5">
    <location>
        <position position="111"/>
    </location>
</feature>
<dbReference type="SUPFAM" id="SSF55729">
    <property type="entry name" value="Acyl-CoA N-acyltransferases (Nat)"/>
    <property type="match status" value="1"/>
</dbReference>
<evidence type="ECO:0000313" key="8">
    <source>
        <dbReference type="Proteomes" id="UP000269265"/>
    </source>
</evidence>
<feature type="binding site" evidence="5">
    <location>
        <position position="116"/>
    </location>
    <ligand>
        <name>acetyl-CoA</name>
        <dbReference type="ChEBI" id="CHEBI:57288"/>
    </ligand>
</feature>
<evidence type="ECO:0000256" key="5">
    <source>
        <dbReference type="HAMAP-Rule" id="MF_02210"/>
    </source>
</evidence>
<dbReference type="InterPro" id="IPR000182">
    <property type="entry name" value="GNAT_dom"/>
</dbReference>
<comment type="similarity">
    <text evidence="1 5">Belongs to the acetyltransferase family. RimI subfamily.</text>
</comment>
<evidence type="ECO:0000313" key="7">
    <source>
        <dbReference type="EMBL" id="RRS04914.1"/>
    </source>
</evidence>
<organism evidence="7 8">
    <name type="scientific">Aquabacterium soli</name>
    <dbReference type="NCBI Taxonomy" id="2493092"/>
    <lineage>
        <taxon>Bacteria</taxon>
        <taxon>Pseudomonadati</taxon>
        <taxon>Pseudomonadota</taxon>
        <taxon>Betaproteobacteria</taxon>
        <taxon>Burkholderiales</taxon>
        <taxon>Aquabacterium</taxon>
    </lineage>
</organism>
<dbReference type="EMBL" id="RSED01000005">
    <property type="protein sequence ID" value="RRS04914.1"/>
    <property type="molecule type" value="Genomic_DNA"/>
</dbReference>
<dbReference type="GO" id="GO:0005737">
    <property type="term" value="C:cytoplasm"/>
    <property type="evidence" value="ECO:0007669"/>
    <property type="project" value="UniProtKB-SubCell"/>
</dbReference>
<dbReference type="Proteomes" id="UP000269265">
    <property type="component" value="Unassembled WGS sequence"/>
</dbReference>
<feature type="active site" description="Proton donor" evidence="5">
    <location>
        <position position="123"/>
    </location>
</feature>
<name>A0A426VDG8_9BURK</name>
<reference evidence="7 8" key="1">
    <citation type="submission" date="2018-12" db="EMBL/GenBank/DDBJ databases">
        <title>The whole draft genome of Aquabacterium sp. SJQ9.</title>
        <authorList>
            <person name="Sun L."/>
            <person name="Gao X."/>
            <person name="Chen W."/>
            <person name="Huang K."/>
        </authorList>
    </citation>
    <scope>NUCLEOTIDE SEQUENCE [LARGE SCALE GENOMIC DNA]</scope>
    <source>
        <strain evidence="7 8">SJQ9</strain>
    </source>
</reference>
<dbReference type="InterPro" id="IPR006464">
    <property type="entry name" value="AcTrfase_RimI/Ard1"/>
</dbReference>
<feature type="binding site" evidence="5">
    <location>
        <begin position="77"/>
        <end position="79"/>
    </location>
    <ligand>
        <name>acetyl-CoA</name>
        <dbReference type="ChEBI" id="CHEBI:57288"/>
    </ligand>
</feature>
<comment type="subcellular location">
    <subcellularLocation>
        <location evidence="5">Cytoplasm</location>
    </subcellularLocation>
</comment>
<accession>A0A426VDG8</accession>
<dbReference type="GO" id="GO:0008999">
    <property type="term" value="F:protein-N-terminal-alanine acetyltransferase activity"/>
    <property type="evidence" value="ECO:0007669"/>
    <property type="project" value="UniProtKB-UniRule"/>
</dbReference>
<evidence type="ECO:0000256" key="4">
    <source>
        <dbReference type="ARBA" id="ARBA00023315"/>
    </source>
</evidence>
<dbReference type="AlphaFoldDB" id="A0A426VDG8"/>
<feature type="domain" description="N-acetyltransferase" evidence="6">
    <location>
        <begin position="6"/>
        <end position="155"/>
    </location>
</feature>
<dbReference type="EC" id="2.3.1.266" evidence="5"/>
<dbReference type="InterPro" id="IPR016181">
    <property type="entry name" value="Acyl_CoA_acyltransferase"/>
</dbReference>
<keyword evidence="8" id="KW-1185">Reference proteome</keyword>
<dbReference type="OrthoDB" id="9796919at2"/>
<proteinExistence type="inferred from homology"/>
<gene>
    <name evidence="5 7" type="primary">rimI</name>
    <name evidence="7" type="ORF">EIP75_08035</name>
</gene>
<dbReference type="NCBIfam" id="TIGR01575">
    <property type="entry name" value="rimI"/>
    <property type="match status" value="1"/>
</dbReference>
<dbReference type="InterPro" id="IPR043690">
    <property type="entry name" value="RimI"/>
</dbReference>
<comment type="caution">
    <text evidence="7">The sequence shown here is derived from an EMBL/GenBank/DDBJ whole genome shotgun (WGS) entry which is preliminary data.</text>
</comment>